<protein>
    <submittedName>
        <fullName evidence="2">Uncharacterized protein</fullName>
    </submittedName>
</protein>
<dbReference type="AlphaFoldDB" id="A0A382L9C4"/>
<dbReference type="EMBL" id="UINC01085586">
    <property type="protein sequence ID" value="SVC33280.1"/>
    <property type="molecule type" value="Genomic_DNA"/>
</dbReference>
<evidence type="ECO:0000256" key="1">
    <source>
        <dbReference type="SAM" id="MobiDB-lite"/>
    </source>
</evidence>
<organism evidence="2">
    <name type="scientific">marine metagenome</name>
    <dbReference type="NCBI Taxonomy" id="408172"/>
    <lineage>
        <taxon>unclassified sequences</taxon>
        <taxon>metagenomes</taxon>
        <taxon>ecological metagenomes</taxon>
    </lineage>
</organism>
<feature type="region of interest" description="Disordered" evidence="1">
    <location>
        <begin position="21"/>
        <end position="57"/>
    </location>
</feature>
<reference evidence="2" key="1">
    <citation type="submission" date="2018-05" db="EMBL/GenBank/DDBJ databases">
        <authorList>
            <person name="Lanie J.A."/>
            <person name="Ng W.-L."/>
            <person name="Kazmierczak K.M."/>
            <person name="Andrzejewski T.M."/>
            <person name="Davidsen T.M."/>
            <person name="Wayne K.J."/>
            <person name="Tettelin H."/>
            <person name="Glass J.I."/>
            <person name="Rusch D."/>
            <person name="Podicherti R."/>
            <person name="Tsui H.-C.T."/>
            <person name="Winkler M.E."/>
        </authorList>
    </citation>
    <scope>NUCLEOTIDE SEQUENCE</scope>
</reference>
<sequence length="57" mass="6759">MWWWRSSPLWPRSEMLTPPWWPRRSTSTGSIPGPPTRHATTPGRPRVMEWATRPHPN</sequence>
<feature type="non-terminal residue" evidence="2">
    <location>
        <position position="1"/>
    </location>
</feature>
<proteinExistence type="predicted"/>
<gene>
    <name evidence="2" type="ORF">METZ01_LOCUS286134</name>
</gene>
<accession>A0A382L9C4</accession>
<feature type="non-terminal residue" evidence="2">
    <location>
        <position position="57"/>
    </location>
</feature>
<name>A0A382L9C4_9ZZZZ</name>
<evidence type="ECO:0000313" key="2">
    <source>
        <dbReference type="EMBL" id="SVC33280.1"/>
    </source>
</evidence>